<comment type="subcellular location">
    <subcellularLocation>
        <location evidence="1">Nucleus</location>
    </subcellularLocation>
</comment>
<feature type="region of interest" description="Disordered" evidence="6">
    <location>
        <begin position="171"/>
        <end position="190"/>
    </location>
</feature>
<keyword evidence="4" id="KW-0539">Nucleus</keyword>
<feature type="compositionally biased region" description="Low complexity" evidence="6">
    <location>
        <begin position="622"/>
        <end position="644"/>
    </location>
</feature>
<organism evidence="8 9">
    <name type="scientific">Oikopleura dioica</name>
    <name type="common">Tunicate</name>
    <dbReference type="NCBI Taxonomy" id="34765"/>
    <lineage>
        <taxon>Eukaryota</taxon>
        <taxon>Metazoa</taxon>
        <taxon>Chordata</taxon>
        <taxon>Tunicata</taxon>
        <taxon>Appendicularia</taxon>
        <taxon>Copelata</taxon>
        <taxon>Oikopleuridae</taxon>
        <taxon>Oikopleura</taxon>
    </lineage>
</organism>
<evidence type="ECO:0000256" key="5">
    <source>
        <dbReference type="RuleBase" id="RU004020"/>
    </source>
</evidence>
<evidence type="ECO:0000256" key="2">
    <source>
        <dbReference type="ARBA" id="ARBA00006403"/>
    </source>
</evidence>
<feature type="domain" description="HSF-type DNA-binding" evidence="7">
    <location>
        <begin position="310"/>
        <end position="417"/>
    </location>
</feature>
<reference evidence="8 9" key="1">
    <citation type="submission" date="2021-04" db="EMBL/GenBank/DDBJ databases">
        <authorList>
            <person name="Bliznina A."/>
        </authorList>
    </citation>
    <scope>NUCLEOTIDE SEQUENCE [LARGE SCALE GENOMIC DNA]</scope>
</reference>
<keyword evidence="9" id="KW-1185">Reference proteome</keyword>
<evidence type="ECO:0000256" key="3">
    <source>
        <dbReference type="ARBA" id="ARBA00023125"/>
    </source>
</evidence>
<dbReference type="InterPro" id="IPR036390">
    <property type="entry name" value="WH_DNA-bd_sf"/>
</dbReference>
<protein>
    <submittedName>
        <fullName evidence="8">Oidioi.mRNA.OKI2018_I69.XSR.g14068.t1.cds</fullName>
    </submittedName>
</protein>
<dbReference type="SUPFAM" id="SSF46785">
    <property type="entry name" value="Winged helix' DNA-binding domain"/>
    <property type="match status" value="1"/>
</dbReference>
<dbReference type="Gene3D" id="1.10.10.10">
    <property type="entry name" value="Winged helix-like DNA-binding domain superfamily/Winged helix DNA-binding domain"/>
    <property type="match status" value="1"/>
</dbReference>
<accession>A0ABN7S8R4</accession>
<name>A0ABN7S8R4_OIKDI</name>
<evidence type="ECO:0000256" key="4">
    <source>
        <dbReference type="ARBA" id="ARBA00023242"/>
    </source>
</evidence>
<evidence type="ECO:0000256" key="6">
    <source>
        <dbReference type="SAM" id="MobiDB-lite"/>
    </source>
</evidence>
<feature type="region of interest" description="Disordered" evidence="6">
    <location>
        <begin position="621"/>
        <end position="696"/>
    </location>
</feature>
<dbReference type="InterPro" id="IPR000232">
    <property type="entry name" value="HSF_DNA-bd"/>
</dbReference>
<comment type="similarity">
    <text evidence="2 5">Belongs to the HSF family.</text>
</comment>
<dbReference type="PANTHER" id="PTHR10015:SF427">
    <property type="entry name" value="HEAT SHOCK FACTOR PROTEIN"/>
    <property type="match status" value="1"/>
</dbReference>
<evidence type="ECO:0000256" key="1">
    <source>
        <dbReference type="ARBA" id="ARBA00004123"/>
    </source>
</evidence>
<feature type="region of interest" description="Disordered" evidence="6">
    <location>
        <begin position="436"/>
        <end position="463"/>
    </location>
</feature>
<evidence type="ECO:0000313" key="8">
    <source>
        <dbReference type="EMBL" id="CAG5095184.1"/>
    </source>
</evidence>
<dbReference type="EMBL" id="OU015569">
    <property type="protein sequence ID" value="CAG5095184.1"/>
    <property type="molecule type" value="Genomic_DNA"/>
</dbReference>
<feature type="compositionally biased region" description="Polar residues" evidence="6">
    <location>
        <begin position="573"/>
        <end position="606"/>
    </location>
</feature>
<feature type="compositionally biased region" description="Polar residues" evidence="6">
    <location>
        <begin position="446"/>
        <end position="456"/>
    </location>
</feature>
<feature type="region of interest" description="Disordered" evidence="6">
    <location>
        <begin position="572"/>
        <end position="609"/>
    </location>
</feature>
<keyword evidence="3" id="KW-0238">DNA-binding</keyword>
<dbReference type="SMART" id="SM00415">
    <property type="entry name" value="HSF"/>
    <property type="match status" value="1"/>
</dbReference>
<feature type="region of interest" description="Disordered" evidence="6">
    <location>
        <begin position="282"/>
        <end position="308"/>
    </location>
</feature>
<dbReference type="Pfam" id="PF00447">
    <property type="entry name" value="HSF_DNA-bind"/>
    <property type="match status" value="1"/>
</dbReference>
<feature type="compositionally biased region" description="Low complexity" evidence="6">
    <location>
        <begin position="655"/>
        <end position="672"/>
    </location>
</feature>
<evidence type="ECO:0000259" key="7">
    <source>
        <dbReference type="SMART" id="SM00415"/>
    </source>
</evidence>
<evidence type="ECO:0000313" key="9">
    <source>
        <dbReference type="Proteomes" id="UP001158576"/>
    </source>
</evidence>
<dbReference type="InterPro" id="IPR036388">
    <property type="entry name" value="WH-like_DNA-bd_sf"/>
</dbReference>
<feature type="compositionally biased region" description="Polar residues" evidence="6">
    <location>
        <begin position="174"/>
        <end position="185"/>
    </location>
</feature>
<dbReference type="Proteomes" id="UP001158576">
    <property type="component" value="Chromosome XSR"/>
</dbReference>
<gene>
    <name evidence="8" type="ORF">OKIOD_LOCUS5626</name>
</gene>
<sequence>METSADPFMIFSTENIENDNVEVPAPTQETTVTDQLSLKKMDTSVDPFIIFSAENVKTEKVSSSQETTVTEQLPSKKMDTSVDPFIIFSAENVDKEKVPASPQETIVTDQLSSKNIETSVDPFMIFSAENVENNKLPASPQEKTVTEQLPAKKMETSVDPFIIVDPENVENDKVSASPQEKTVSDQVPPKKMETSVDPCIIFDAEKDTVPASSEESTLTESIVSSSDLESDSDVEFVNETIFLASDEEDELDDDDRFTLACKLHMERALAKIRMSEKIINNLGNRKRVPPPQEELQAAAPKPKKPKPADGVQPFVQKLYEIVSSESEYPFIYWGEYGEYFVIEREAFDEGFLQRPKAEKAPIQTKEFASFIRQLNLYGFRKRNEEEGSDPNNVSFYLHQYGFFQRAKPELLKWILRNGSAKAIELAEEVREQRRRVAEEEKAQAQHSFRGQKQLNQPPNPADRMPTRQFELQAPPAAEEYILTESTTHNQEYFHHDGMNNQQWVQPPSWEIQQYDHQNIQPQFHPITPGMGMQSQVPITDFPLLSGQMTVVQPILNSRGEQTAYFEAVKLEESNSNNEVPSTSSTVPQFQNFETPSTSAPHYQAPTTGAYFQAPSTSAHFEAPSSSAHFDAPPAASSFAAPQFPNFEAPSTSAHWQAPSSSAHWQAPSSSAHWQAPSTSAHFHAPPASSTSTAPQFPLKQEVITDQQYVDINEWLNTLPDKNPEPVNIGEETENNPPKNNDLFDF</sequence>
<feature type="region of interest" description="Disordered" evidence="6">
    <location>
        <begin position="716"/>
        <end position="745"/>
    </location>
</feature>
<proteinExistence type="inferred from homology"/>
<dbReference type="PANTHER" id="PTHR10015">
    <property type="entry name" value="HEAT SHOCK TRANSCRIPTION FACTOR"/>
    <property type="match status" value="1"/>
</dbReference>